<keyword evidence="5" id="KW-0547">Nucleotide-binding</keyword>
<dbReference type="GO" id="GO:0004148">
    <property type="term" value="F:dihydrolipoyl dehydrogenase (NADH) activity"/>
    <property type="evidence" value="ECO:0007669"/>
    <property type="project" value="TreeGrafter"/>
</dbReference>
<protein>
    <submittedName>
        <fullName evidence="9">NAD(P)/FAD-dependent oxidoreductase</fullName>
    </submittedName>
</protein>
<feature type="domain" description="FAD/NAD(P)-binding" evidence="8">
    <location>
        <begin position="6"/>
        <end position="314"/>
    </location>
</feature>
<dbReference type="GO" id="GO:0006103">
    <property type="term" value="P:2-oxoglutarate metabolic process"/>
    <property type="evidence" value="ECO:0007669"/>
    <property type="project" value="TreeGrafter"/>
</dbReference>
<dbReference type="EMBL" id="VJWX01000253">
    <property type="protein sequence ID" value="TVT42102.1"/>
    <property type="molecule type" value="Genomic_DNA"/>
</dbReference>
<feature type="disulfide bond" description="Redox-active" evidence="6">
    <location>
        <begin position="43"/>
        <end position="48"/>
    </location>
</feature>
<evidence type="ECO:0000256" key="5">
    <source>
        <dbReference type="PIRSR" id="PIRSR000350-3"/>
    </source>
</evidence>
<evidence type="ECO:0000256" key="6">
    <source>
        <dbReference type="PIRSR" id="PIRSR000350-4"/>
    </source>
</evidence>
<dbReference type="PANTHER" id="PTHR22912">
    <property type="entry name" value="DISULFIDE OXIDOREDUCTASE"/>
    <property type="match status" value="1"/>
</dbReference>
<feature type="binding site" evidence="5">
    <location>
        <position position="52"/>
    </location>
    <ligand>
        <name>FAD</name>
        <dbReference type="ChEBI" id="CHEBI:57692"/>
    </ligand>
</feature>
<evidence type="ECO:0000256" key="3">
    <source>
        <dbReference type="ARBA" id="ARBA00022827"/>
    </source>
</evidence>
<evidence type="ECO:0000256" key="2">
    <source>
        <dbReference type="ARBA" id="ARBA00022630"/>
    </source>
</evidence>
<name>A0A558C059_9PSEU</name>
<dbReference type="InterPro" id="IPR004099">
    <property type="entry name" value="Pyr_nucl-diS_OxRdtase_dimer"/>
</dbReference>
<dbReference type="Pfam" id="PF02852">
    <property type="entry name" value="Pyr_redox_dim"/>
    <property type="match status" value="1"/>
</dbReference>
<feature type="binding site" evidence="5">
    <location>
        <position position="305"/>
    </location>
    <ligand>
        <name>NAD(+)</name>
        <dbReference type="ChEBI" id="CHEBI:57540"/>
    </ligand>
</feature>
<keyword evidence="2" id="KW-0285">Flavoprotein</keyword>
<dbReference type="InterPro" id="IPR036188">
    <property type="entry name" value="FAD/NAD-bd_sf"/>
</dbReference>
<dbReference type="SUPFAM" id="SSF55424">
    <property type="entry name" value="FAD/NAD-linked reductases, dimerisation (C-terminal) domain"/>
    <property type="match status" value="1"/>
</dbReference>
<keyword evidence="10" id="KW-1185">Reference proteome</keyword>
<evidence type="ECO:0000256" key="1">
    <source>
        <dbReference type="ARBA" id="ARBA00007532"/>
    </source>
</evidence>
<dbReference type="InterPro" id="IPR050151">
    <property type="entry name" value="Class-I_Pyr_Nuc-Dis_Oxidored"/>
</dbReference>
<keyword evidence="4 5" id="KW-0520">NAD</keyword>
<feature type="binding site" evidence="5">
    <location>
        <begin position="139"/>
        <end position="141"/>
    </location>
    <ligand>
        <name>FAD</name>
        <dbReference type="ChEBI" id="CHEBI:57692"/>
    </ligand>
</feature>
<feature type="domain" description="Pyridine nucleotide-disulphide oxidoreductase dimerisation" evidence="7">
    <location>
        <begin position="353"/>
        <end position="455"/>
    </location>
</feature>
<dbReference type="Gene3D" id="3.30.390.30">
    <property type="match status" value="1"/>
</dbReference>
<organism evidence="9 10">
    <name type="scientific">Amycolatopsis rhizosphaerae</name>
    <dbReference type="NCBI Taxonomy" id="2053003"/>
    <lineage>
        <taxon>Bacteria</taxon>
        <taxon>Bacillati</taxon>
        <taxon>Actinomycetota</taxon>
        <taxon>Actinomycetes</taxon>
        <taxon>Pseudonocardiales</taxon>
        <taxon>Pseudonocardiaceae</taxon>
        <taxon>Amycolatopsis</taxon>
    </lineage>
</organism>
<comment type="cofactor">
    <cofactor evidence="5">
        <name>FAD</name>
        <dbReference type="ChEBI" id="CHEBI:57692"/>
    </cofactor>
    <text evidence="5">Binds 1 FAD per subunit.</text>
</comment>
<dbReference type="InterPro" id="IPR001100">
    <property type="entry name" value="Pyr_nuc-diS_OxRdtase"/>
</dbReference>
<dbReference type="Pfam" id="PF07992">
    <property type="entry name" value="Pyr_redox_2"/>
    <property type="match status" value="1"/>
</dbReference>
<dbReference type="InterPro" id="IPR023753">
    <property type="entry name" value="FAD/NAD-binding_dom"/>
</dbReference>
<dbReference type="PRINTS" id="PR00368">
    <property type="entry name" value="FADPNR"/>
</dbReference>
<dbReference type="SUPFAM" id="SSF51905">
    <property type="entry name" value="FAD/NAD(P)-binding domain"/>
    <property type="match status" value="1"/>
</dbReference>
<dbReference type="AlphaFoldDB" id="A0A558C059"/>
<dbReference type="OrthoDB" id="4678789at2"/>
<keyword evidence="3 5" id="KW-0274">FAD</keyword>
<evidence type="ECO:0000256" key="4">
    <source>
        <dbReference type="ARBA" id="ARBA00023027"/>
    </source>
</evidence>
<evidence type="ECO:0000259" key="7">
    <source>
        <dbReference type="Pfam" id="PF02852"/>
    </source>
</evidence>
<dbReference type="InterPro" id="IPR016156">
    <property type="entry name" value="FAD/NAD-linked_Rdtase_dimer_sf"/>
</dbReference>
<gene>
    <name evidence="9" type="ORF">FNH05_22790</name>
</gene>
<feature type="binding site" evidence="5">
    <location>
        <position position="263"/>
    </location>
    <ligand>
        <name>NAD(+)</name>
        <dbReference type="ChEBI" id="CHEBI:57540"/>
    </ligand>
</feature>
<dbReference type="PRINTS" id="PR00411">
    <property type="entry name" value="PNDRDTASEI"/>
</dbReference>
<dbReference type="RefSeq" id="WP_144590750.1">
    <property type="nucleotide sequence ID" value="NZ_VJWX01000253.1"/>
</dbReference>
<reference evidence="9 10" key="1">
    <citation type="submission" date="2019-07" db="EMBL/GenBank/DDBJ databases">
        <authorList>
            <person name="Duangmal K."/>
            <person name="Teo W.F.A."/>
        </authorList>
    </citation>
    <scope>NUCLEOTIDE SEQUENCE [LARGE SCALE GENOMIC DNA]</scope>
    <source>
        <strain evidence="9 10">TBRC 6029</strain>
    </source>
</reference>
<proteinExistence type="inferred from homology"/>
<dbReference type="PIRSF" id="PIRSF000350">
    <property type="entry name" value="Mercury_reductase_MerA"/>
    <property type="match status" value="1"/>
</dbReference>
<dbReference type="Gene3D" id="3.50.50.60">
    <property type="entry name" value="FAD/NAD(P)-binding domain"/>
    <property type="match status" value="2"/>
</dbReference>
<dbReference type="Proteomes" id="UP000320011">
    <property type="component" value="Unassembled WGS sequence"/>
</dbReference>
<evidence type="ECO:0000313" key="9">
    <source>
        <dbReference type="EMBL" id="TVT42102.1"/>
    </source>
</evidence>
<comment type="similarity">
    <text evidence="1">Belongs to the class-I pyridine nucleotide-disulfide oxidoreductase family.</text>
</comment>
<reference evidence="9 10" key="2">
    <citation type="submission" date="2019-08" db="EMBL/GenBank/DDBJ databases">
        <title>Amycolatopsis acidicola sp. nov., isolated from peat swamp forest soil.</title>
        <authorList>
            <person name="Srisuk N."/>
        </authorList>
    </citation>
    <scope>NUCLEOTIDE SEQUENCE [LARGE SCALE GENOMIC DNA]</scope>
    <source>
        <strain evidence="9 10">TBRC 6029</strain>
    </source>
</reference>
<dbReference type="GO" id="GO:0050660">
    <property type="term" value="F:flavin adenine dinucleotide binding"/>
    <property type="evidence" value="ECO:0007669"/>
    <property type="project" value="TreeGrafter"/>
</dbReference>
<sequence>MGEQTYDVVVIGAGPVGENAAERTARAGLKTVLVDHERFGGECSYWACIPSKALLRPGNLLAAARRMPGVPVTGALVPEEVFRRRDWFTSKGDDTGQVEWARGAGIETVRGHARITGERKVTVDDDRVLQARHAVIVCTGSVPRTPDIPGLAGAPIWTSRDATSASEVPDRLAVLGGGVVGVEMAQAWARLGAQVDLIMTGPRPLPRYAGFVGDLVADGLREDGVRIHAGSGLAGISQVDSAARLRLRDGGELTVDRLLLATGRRPATDGLGLEAAGVTPGGPLVVDDTGQVSDVDGGWLYAAGDVTGRALLTHQGKYAARATGEAVAAKAAGNPVDRRPWSAHTSTADHHAVPQVVFTDPEVASVGVPGPVAGRPHRSVEIDIAVAGSSLHAEGYRGRASMVVDTEREVLAGVTFVGQDVAELLHSATVAIVGEVPLRRLWHAVPAFPTISEVWLRLLEAYGL</sequence>
<evidence type="ECO:0000313" key="10">
    <source>
        <dbReference type="Proteomes" id="UP000320011"/>
    </source>
</evidence>
<evidence type="ECO:0000259" key="8">
    <source>
        <dbReference type="Pfam" id="PF07992"/>
    </source>
</evidence>
<feature type="binding site" evidence="5">
    <location>
        <begin position="176"/>
        <end position="183"/>
    </location>
    <ligand>
        <name>NAD(+)</name>
        <dbReference type="ChEBI" id="CHEBI:57540"/>
    </ligand>
</feature>
<accession>A0A558C059</accession>
<comment type="caution">
    <text evidence="9">The sequence shown here is derived from an EMBL/GenBank/DDBJ whole genome shotgun (WGS) entry which is preliminary data.</text>
</comment>
<dbReference type="PANTHER" id="PTHR22912:SF151">
    <property type="entry name" value="DIHYDROLIPOYL DEHYDROGENASE, MITOCHONDRIAL"/>
    <property type="match status" value="1"/>
</dbReference>